<proteinExistence type="inferred from homology"/>
<evidence type="ECO:0000256" key="4">
    <source>
        <dbReference type="SAM" id="SignalP"/>
    </source>
</evidence>
<feature type="signal peptide" evidence="4">
    <location>
        <begin position="1"/>
        <end position="21"/>
    </location>
</feature>
<dbReference type="SUPFAM" id="SSF53850">
    <property type="entry name" value="Periplasmic binding protein-like II"/>
    <property type="match status" value="1"/>
</dbReference>
<evidence type="ECO:0000313" key="6">
    <source>
        <dbReference type="Proteomes" id="UP001288944"/>
    </source>
</evidence>
<reference evidence="5" key="1">
    <citation type="submission" date="2019-11" db="EMBL/GenBank/DDBJ databases">
        <title>Characterization of Clostridium perfringens isolates from swine manure treated agricultural soils.</title>
        <authorList>
            <person name="Wushke S.T."/>
        </authorList>
    </citation>
    <scope>NUCLEOTIDE SEQUENCE</scope>
    <source>
        <strain evidence="5">X62</strain>
    </source>
</reference>
<dbReference type="Proteomes" id="UP001288944">
    <property type="component" value="Unassembled WGS sequence"/>
</dbReference>
<comment type="similarity">
    <text evidence="1">Belongs to the bacterial solute-binding protein 1 family.</text>
</comment>
<keyword evidence="3 4" id="KW-0732">Signal</keyword>
<accession>A0AAW9K349</accession>
<dbReference type="GO" id="GO:0015768">
    <property type="term" value="P:maltose transport"/>
    <property type="evidence" value="ECO:0007669"/>
    <property type="project" value="TreeGrafter"/>
</dbReference>
<dbReference type="GO" id="GO:1901982">
    <property type="term" value="F:maltose binding"/>
    <property type="evidence" value="ECO:0007669"/>
    <property type="project" value="TreeGrafter"/>
</dbReference>
<dbReference type="Gene3D" id="3.40.190.10">
    <property type="entry name" value="Periplasmic binding protein-like II"/>
    <property type="match status" value="1"/>
</dbReference>
<sequence>MFKKKFIALVMATLVAGSALTGCGSSGKTSKGETLTIWGKVTDKEREVIQTHANNWGKENGYEVQVLNDDGGAQDFLQVANSSKAPDMYIGVGHDNLSTYQVAGVVDEVPSSFDRTGYVNESVW</sequence>
<feature type="non-terminal residue" evidence="5">
    <location>
        <position position="124"/>
    </location>
</feature>
<feature type="chain" id="PRO_5043768366" evidence="4">
    <location>
        <begin position="22"/>
        <end position="124"/>
    </location>
</feature>
<dbReference type="PROSITE" id="PS51257">
    <property type="entry name" value="PROKAR_LIPOPROTEIN"/>
    <property type="match status" value="1"/>
</dbReference>
<keyword evidence="2" id="KW-0813">Transport</keyword>
<comment type="caution">
    <text evidence="5">The sequence shown here is derived from an EMBL/GenBank/DDBJ whole genome shotgun (WGS) entry which is preliminary data.</text>
</comment>
<organism evidence="5 6">
    <name type="scientific">Clostridium perfringens</name>
    <dbReference type="NCBI Taxonomy" id="1502"/>
    <lineage>
        <taxon>Bacteria</taxon>
        <taxon>Bacillati</taxon>
        <taxon>Bacillota</taxon>
        <taxon>Clostridia</taxon>
        <taxon>Eubacteriales</taxon>
        <taxon>Clostridiaceae</taxon>
        <taxon>Clostridium</taxon>
    </lineage>
</organism>
<gene>
    <name evidence="5" type="ORF">GNF83_16100</name>
</gene>
<evidence type="ECO:0000313" key="5">
    <source>
        <dbReference type="EMBL" id="MDZ7542682.1"/>
    </source>
</evidence>
<dbReference type="GO" id="GO:0055052">
    <property type="term" value="C:ATP-binding cassette (ABC) transporter complex, substrate-binding subunit-containing"/>
    <property type="evidence" value="ECO:0007669"/>
    <property type="project" value="TreeGrafter"/>
</dbReference>
<dbReference type="EMBL" id="WNUR01000378">
    <property type="protein sequence ID" value="MDZ7542682.1"/>
    <property type="molecule type" value="Genomic_DNA"/>
</dbReference>
<name>A0AAW9K349_CLOPF</name>
<evidence type="ECO:0000256" key="1">
    <source>
        <dbReference type="ARBA" id="ARBA00008520"/>
    </source>
</evidence>
<dbReference type="PANTHER" id="PTHR30061">
    <property type="entry name" value="MALTOSE-BINDING PERIPLASMIC PROTEIN"/>
    <property type="match status" value="1"/>
</dbReference>
<protein>
    <submittedName>
        <fullName evidence="5">Maltose ABC transporter substrate-binding protein</fullName>
    </submittedName>
</protein>
<dbReference type="PANTHER" id="PTHR30061:SF50">
    <property type="entry name" value="MALTOSE_MALTODEXTRIN-BINDING PERIPLASMIC PROTEIN"/>
    <property type="match status" value="1"/>
</dbReference>
<evidence type="ECO:0000256" key="2">
    <source>
        <dbReference type="ARBA" id="ARBA00022448"/>
    </source>
</evidence>
<dbReference type="AlphaFoldDB" id="A0AAW9K349"/>
<dbReference type="GO" id="GO:0042956">
    <property type="term" value="P:maltodextrin transmembrane transport"/>
    <property type="evidence" value="ECO:0007669"/>
    <property type="project" value="TreeGrafter"/>
</dbReference>
<evidence type="ECO:0000256" key="3">
    <source>
        <dbReference type="ARBA" id="ARBA00022729"/>
    </source>
</evidence>